<reference evidence="1" key="1">
    <citation type="submission" date="2020-03" db="EMBL/GenBank/DDBJ databases">
        <title>The deep terrestrial virosphere.</title>
        <authorList>
            <person name="Holmfeldt K."/>
            <person name="Nilsson E."/>
            <person name="Simone D."/>
            <person name="Lopez-Fernandez M."/>
            <person name="Wu X."/>
            <person name="de Brujin I."/>
            <person name="Lundin D."/>
            <person name="Andersson A."/>
            <person name="Bertilsson S."/>
            <person name="Dopson M."/>
        </authorList>
    </citation>
    <scope>NUCLEOTIDE SEQUENCE</scope>
    <source>
        <strain evidence="2">MM415A01531</strain>
        <strain evidence="3">MM415B03166</strain>
        <strain evidence="1">TM448A00108</strain>
        <strain evidence="4">TM448B00355</strain>
    </source>
</reference>
<gene>
    <name evidence="2" type="ORF">MM415A01531_0005</name>
    <name evidence="3" type="ORF">MM415B03166_0011</name>
    <name evidence="1" type="ORF">TM448A00108_0064</name>
    <name evidence="4" type="ORF">TM448B00355_0036</name>
</gene>
<name>A0A6H1ZAN9_9ZZZZ</name>
<dbReference type="EMBL" id="MT144614">
    <property type="protein sequence ID" value="QJH95183.1"/>
    <property type="molecule type" value="Genomic_DNA"/>
</dbReference>
<organism evidence="1">
    <name type="scientific">viral metagenome</name>
    <dbReference type="NCBI Taxonomy" id="1070528"/>
    <lineage>
        <taxon>unclassified sequences</taxon>
        <taxon>metagenomes</taxon>
        <taxon>organismal metagenomes</taxon>
    </lineage>
</organism>
<dbReference type="AlphaFoldDB" id="A0A6H1ZAN9"/>
<protein>
    <submittedName>
        <fullName evidence="1">Uncharacterized protein</fullName>
    </submittedName>
</protein>
<evidence type="ECO:0000313" key="4">
    <source>
        <dbReference type="EMBL" id="QJH95183.1"/>
    </source>
</evidence>
<dbReference type="EMBL" id="MT142218">
    <property type="protein sequence ID" value="QJA76326.1"/>
    <property type="molecule type" value="Genomic_DNA"/>
</dbReference>
<evidence type="ECO:0000313" key="2">
    <source>
        <dbReference type="EMBL" id="QJA76326.1"/>
    </source>
</evidence>
<evidence type="ECO:0000313" key="1">
    <source>
        <dbReference type="EMBL" id="QJA44437.1"/>
    </source>
</evidence>
<dbReference type="EMBL" id="MT142643">
    <property type="protein sequence ID" value="QJA86567.1"/>
    <property type="molecule type" value="Genomic_DNA"/>
</dbReference>
<dbReference type="EMBL" id="MT143976">
    <property type="protein sequence ID" value="QJA44437.1"/>
    <property type="molecule type" value="Genomic_DNA"/>
</dbReference>
<accession>A0A6H1ZAN9</accession>
<sequence>MKLTLENKRIIDSKSYKQLLSKWRFAPTGDPWFCGETGDYWSERMNELRDQGVDHVRASKELGWENIGA</sequence>
<evidence type="ECO:0000313" key="3">
    <source>
        <dbReference type="EMBL" id="QJA86567.1"/>
    </source>
</evidence>
<proteinExistence type="predicted"/>